<feature type="signal peptide" evidence="1">
    <location>
        <begin position="1"/>
        <end position="30"/>
    </location>
</feature>
<organism evidence="2 3">
    <name type="scientific">Variovorax boronicumulans</name>
    <dbReference type="NCBI Taxonomy" id="436515"/>
    <lineage>
        <taxon>Bacteria</taxon>
        <taxon>Pseudomonadati</taxon>
        <taxon>Pseudomonadota</taxon>
        <taxon>Betaproteobacteria</taxon>
        <taxon>Burkholderiales</taxon>
        <taxon>Comamonadaceae</taxon>
        <taxon>Variovorax</taxon>
    </lineage>
</organism>
<proteinExistence type="predicted"/>
<reference evidence="2 3" key="1">
    <citation type="submission" date="2017-09" db="EMBL/GenBank/DDBJ databases">
        <title>The diverse metabolic capabilities of V. boronicumulans make it an excellent choice for continued studies on novel biodegradation.</title>
        <authorList>
            <person name="Sun S."/>
        </authorList>
    </citation>
    <scope>NUCLEOTIDE SEQUENCE [LARGE SCALE GENOMIC DNA]</scope>
    <source>
        <strain evidence="2 3">J1</strain>
    </source>
</reference>
<gene>
    <name evidence="2" type="ORF">CKY39_30955</name>
</gene>
<accession>A0A250DS07</accession>
<evidence type="ECO:0000256" key="1">
    <source>
        <dbReference type="SAM" id="SignalP"/>
    </source>
</evidence>
<dbReference type="InterPro" id="IPR036249">
    <property type="entry name" value="Thioredoxin-like_sf"/>
</dbReference>
<dbReference type="PROSITE" id="PS51318">
    <property type="entry name" value="TAT"/>
    <property type="match status" value="1"/>
</dbReference>
<keyword evidence="1" id="KW-0732">Signal</keyword>
<protein>
    <recommendedName>
        <fullName evidence="4">Thioredoxin</fullName>
    </recommendedName>
</protein>
<evidence type="ECO:0000313" key="2">
    <source>
        <dbReference type="EMBL" id="ATA57150.1"/>
    </source>
</evidence>
<name>A0A250DS07_9BURK</name>
<dbReference type="RefSeq" id="WP_095747120.1">
    <property type="nucleotide sequence ID" value="NZ_CP023284.1"/>
</dbReference>
<dbReference type="AlphaFoldDB" id="A0A250DS07"/>
<dbReference type="KEGG" id="vbo:CKY39_30955"/>
<dbReference type="EMBL" id="CP023284">
    <property type="protein sequence ID" value="ATA57150.1"/>
    <property type="molecule type" value="Genomic_DNA"/>
</dbReference>
<sequence>MSGDRTRRQLLAGLTAGLATWCVAPMAVHAADVQLPAPASLAGALAAALARAQPLVVMASLQGCPFCKIAREHYLMPELAAGLPVVQIDFRDPRAVRDFDGATRTHDALIKAWHVSVAPTVLFFGRNGREVAERLTGGDSDFYGAYLEARLQQARTAVRS</sequence>
<dbReference type="Proteomes" id="UP000217154">
    <property type="component" value="Chromosome"/>
</dbReference>
<dbReference type="SUPFAM" id="SSF52833">
    <property type="entry name" value="Thioredoxin-like"/>
    <property type="match status" value="1"/>
</dbReference>
<dbReference type="InterPro" id="IPR006311">
    <property type="entry name" value="TAT_signal"/>
</dbReference>
<feature type="chain" id="PRO_5012670762" description="Thioredoxin" evidence="1">
    <location>
        <begin position="31"/>
        <end position="160"/>
    </location>
</feature>
<evidence type="ECO:0000313" key="3">
    <source>
        <dbReference type="Proteomes" id="UP000217154"/>
    </source>
</evidence>
<dbReference type="Gene3D" id="3.40.30.10">
    <property type="entry name" value="Glutaredoxin"/>
    <property type="match status" value="1"/>
</dbReference>
<evidence type="ECO:0008006" key="4">
    <source>
        <dbReference type="Google" id="ProtNLM"/>
    </source>
</evidence>